<dbReference type="GO" id="GO:0003677">
    <property type="term" value="F:DNA binding"/>
    <property type="evidence" value="ECO:0007669"/>
    <property type="project" value="InterPro"/>
</dbReference>
<dbReference type="InterPro" id="IPR011010">
    <property type="entry name" value="DNA_brk_join_enz"/>
</dbReference>
<evidence type="ECO:0000313" key="3">
    <source>
        <dbReference type="Proteomes" id="UP000272117"/>
    </source>
</evidence>
<proteinExistence type="predicted"/>
<comment type="caution">
    <text evidence="2">The sequence shown here is derived from an EMBL/GenBank/DDBJ whole genome shotgun (WGS) entry which is preliminary data.</text>
</comment>
<dbReference type="EMBL" id="RJJD01000023">
    <property type="protein sequence ID" value="RNI22053.1"/>
    <property type="molecule type" value="Genomic_DNA"/>
</dbReference>
<gene>
    <name evidence="2" type="ORF">EFB08_23255</name>
</gene>
<evidence type="ECO:0000256" key="1">
    <source>
        <dbReference type="ARBA" id="ARBA00023172"/>
    </source>
</evidence>
<dbReference type="GO" id="GO:0006310">
    <property type="term" value="P:DNA recombination"/>
    <property type="evidence" value="ECO:0007669"/>
    <property type="project" value="UniProtKB-KW"/>
</dbReference>
<dbReference type="Gene3D" id="1.10.443.10">
    <property type="entry name" value="Intergrase catalytic core"/>
    <property type="match status" value="1"/>
</dbReference>
<dbReference type="AlphaFoldDB" id="A0A3M9MB25"/>
<sequence length="81" mass="9181">MVRKKYSGKELVDVSGLKWGLVTSHTARRTFVTISYELGMPPQAIMKITGHRSMAVFLKYLGISKNFVKEQFDNAWKAAIC</sequence>
<evidence type="ECO:0008006" key="4">
    <source>
        <dbReference type="Google" id="ProtNLM"/>
    </source>
</evidence>
<reference evidence="2 3" key="1">
    <citation type="submission" date="2018-11" db="EMBL/GenBank/DDBJ databases">
        <title>Rufibacter latericius sp. nov., isolated from water in Baiyang Lake.</title>
        <authorList>
            <person name="Yang Y."/>
        </authorList>
    </citation>
    <scope>NUCLEOTIDE SEQUENCE [LARGE SCALE GENOMIC DNA]</scope>
    <source>
        <strain evidence="2 3">R-22-1c-1</strain>
    </source>
</reference>
<evidence type="ECO:0000313" key="2">
    <source>
        <dbReference type="EMBL" id="RNI22053.1"/>
    </source>
</evidence>
<dbReference type="OrthoDB" id="1493636at2"/>
<protein>
    <recommendedName>
        <fullName evidence="4">Tyr recombinase domain-containing protein</fullName>
    </recommendedName>
</protein>
<dbReference type="GO" id="GO:0015074">
    <property type="term" value="P:DNA integration"/>
    <property type="evidence" value="ECO:0007669"/>
    <property type="project" value="InterPro"/>
</dbReference>
<dbReference type="Proteomes" id="UP000272117">
    <property type="component" value="Unassembled WGS sequence"/>
</dbReference>
<keyword evidence="1" id="KW-0233">DNA recombination</keyword>
<organism evidence="2 3">
    <name type="scientific">Rufibacter latericius</name>
    <dbReference type="NCBI Taxonomy" id="2487040"/>
    <lineage>
        <taxon>Bacteria</taxon>
        <taxon>Pseudomonadati</taxon>
        <taxon>Bacteroidota</taxon>
        <taxon>Cytophagia</taxon>
        <taxon>Cytophagales</taxon>
        <taxon>Hymenobacteraceae</taxon>
        <taxon>Rufibacter</taxon>
    </lineage>
</organism>
<dbReference type="InterPro" id="IPR013762">
    <property type="entry name" value="Integrase-like_cat_sf"/>
</dbReference>
<dbReference type="SUPFAM" id="SSF56349">
    <property type="entry name" value="DNA breaking-rejoining enzymes"/>
    <property type="match status" value="1"/>
</dbReference>
<accession>A0A3M9MB25</accession>
<keyword evidence="3" id="KW-1185">Reference proteome</keyword>
<name>A0A3M9MB25_9BACT</name>